<reference evidence="2" key="2">
    <citation type="submission" date="2021-05" db="EMBL/GenBank/DDBJ databases">
        <title>Protein family content uncovers lineage relationships and bacterial pathway maintenance mechanisms in DPANN archaea.</title>
        <authorList>
            <person name="Castelle C.J."/>
            <person name="Meheust R."/>
            <person name="Jaffe A.L."/>
            <person name="Seitz K."/>
            <person name="Gong X."/>
            <person name="Baker B.J."/>
            <person name="Banfield J.F."/>
        </authorList>
    </citation>
    <scope>NUCLEOTIDE SEQUENCE</scope>
    <source>
        <strain evidence="2">RIFCSPLOWO2_01_FULL_AR10_48_17</strain>
    </source>
</reference>
<gene>
    <name evidence="2" type="ORF">J4215_03440</name>
</gene>
<accession>A0A8T4LA59</accession>
<keyword evidence="1" id="KW-0175">Coiled coil</keyword>
<protein>
    <submittedName>
        <fullName evidence="2">Uncharacterized protein</fullName>
    </submittedName>
</protein>
<dbReference type="EMBL" id="JAGVWC010000010">
    <property type="protein sequence ID" value="MBS3061610.1"/>
    <property type="molecule type" value="Genomic_DNA"/>
</dbReference>
<dbReference type="Proteomes" id="UP000675968">
    <property type="component" value="Unassembled WGS sequence"/>
</dbReference>
<organism evidence="2 3">
    <name type="scientific">Candidatus Iainarchaeum sp</name>
    <dbReference type="NCBI Taxonomy" id="3101447"/>
    <lineage>
        <taxon>Archaea</taxon>
        <taxon>Candidatus Iainarchaeota</taxon>
        <taxon>Candidatus Iainarchaeia</taxon>
        <taxon>Candidatus Iainarchaeales</taxon>
        <taxon>Candidatus Iainarchaeaceae</taxon>
        <taxon>Candidatus Iainarchaeum</taxon>
    </lineage>
</organism>
<sequence length="49" mass="5804">MQSAVMQEGLKLLKIDLAELEKEKQWILEERVYWKEKCAKSLQNAPDKI</sequence>
<evidence type="ECO:0000256" key="1">
    <source>
        <dbReference type="SAM" id="Coils"/>
    </source>
</evidence>
<reference evidence="2" key="1">
    <citation type="submission" date="2021-03" db="EMBL/GenBank/DDBJ databases">
        <authorList>
            <person name="Jaffe A."/>
        </authorList>
    </citation>
    <scope>NUCLEOTIDE SEQUENCE</scope>
    <source>
        <strain evidence="2">RIFCSPLOWO2_01_FULL_AR10_48_17</strain>
    </source>
</reference>
<feature type="coiled-coil region" evidence="1">
    <location>
        <begin position="3"/>
        <end position="30"/>
    </location>
</feature>
<evidence type="ECO:0000313" key="2">
    <source>
        <dbReference type="EMBL" id="MBS3061610.1"/>
    </source>
</evidence>
<dbReference type="AlphaFoldDB" id="A0A8T4LA59"/>
<name>A0A8T4LA59_9ARCH</name>
<comment type="caution">
    <text evidence="2">The sequence shown here is derived from an EMBL/GenBank/DDBJ whole genome shotgun (WGS) entry which is preliminary data.</text>
</comment>
<proteinExistence type="predicted"/>
<evidence type="ECO:0000313" key="3">
    <source>
        <dbReference type="Proteomes" id="UP000675968"/>
    </source>
</evidence>